<sequence>MLGAFIFPLVPAEQQTPMTRHIGWPWRSFRDRVHRDVRARTFSGALYAMGRYGAQLDAWLEATGRLSVVPLPLYSRHELATLREIECRVMHRSAHGTDPPADACDASRVHEPPPGARINSNSHPPLWADIDRADAATLATSFECSNQHVHVLLETHPNVSVLPAGFGKQEWVHFLEPAYLPPPEARSRAPPWLAYGAIPLMQDVLTHLWRPSAPTPRVGRENWVLALLLFALLLAGLTTACGCTVHVLRFRVPSRSAVLV</sequence>
<evidence type="ECO:0000313" key="4">
    <source>
        <dbReference type="Proteomes" id="UP000013827"/>
    </source>
</evidence>
<keyword evidence="2" id="KW-0472">Membrane</keyword>
<keyword evidence="2" id="KW-1133">Transmembrane helix</keyword>
<dbReference type="GeneID" id="17277225"/>
<feature type="region of interest" description="Disordered" evidence="1">
    <location>
        <begin position="98"/>
        <end position="124"/>
    </location>
</feature>
<protein>
    <submittedName>
        <fullName evidence="3">Uncharacterized protein</fullName>
    </submittedName>
</protein>
<organism evidence="3 4">
    <name type="scientific">Emiliania huxleyi (strain CCMP1516)</name>
    <dbReference type="NCBI Taxonomy" id="280463"/>
    <lineage>
        <taxon>Eukaryota</taxon>
        <taxon>Haptista</taxon>
        <taxon>Haptophyta</taxon>
        <taxon>Prymnesiophyceae</taxon>
        <taxon>Isochrysidales</taxon>
        <taxon>Noelaerhabdaceae</taxon>
        <taxon>Emiliania</taxon>
    </lineage>
</organism>
<feature type="transmembrane region" description="Helical" evidence="2">
    <location>
        <begin position="223"/>
        <end position="248"/>
    </location>
</feature>
<dbReference type="Proteomes" id="UP000013827">
    <property type="component" value="Unassembled WGS sequence"/>
</dbReference>
<name>A0A0D3K865_EMIH1</name>
<keyword evidence="2" id="KW-0812">Transmembrane</keyword>
<accession>A0A0D3K865</accession>
<reference evidence="4" key="1">
    <citation type="journal article" date="2013" name="Nature">
        <title>Pan genome of the phytoplankton Emiliania underpins its global distribution.</title>
        <authorList>
            <person name="Read B.A."/>
            <person name="Kegel J."/>
            <person name="Klute M.J."/>
            <person name="Kuo A."/>
            <person name="Lefebvre S.C."/>
            <person name="Maumus F."/>
            <person name="Mayer C."/>
            <person name="Miller J."/>
            <person name="Monier A."/>
            <person name="Salamov A."/>
            <person name="Young J."/>
            <person name="Aguilar M."/>
            <person name="Claverie J.M."/>
            <person name="Frickenhaus S."/>
            <person name="Gonzalez K."/>
            <person name="Herman E.K."/>
            <person name="Lin Y.C."/>
            <person name="Napier J."/>
            <person name="Ogata H."/>
            <person name="Sarno A.F."/>
            <person name="Shmutz J."/>
            <person name="Schroeder D."/>
            <person name="de Vargas C."/>
            <person name="Verret F."/>
            <person name="von Dassow P."/>
            <person name="Valentin K."/>
            <person name="Van de Peer Y."/>
            <person name="Wheeler G."/>
            <person name="Dacks J.B."/>
            <person name="Delwiche C.F."/>
            <person name="Dyhrman S.T."/>
            <person name="Glockner G."/>
            <person name="John U."/>
            <person name="Richards T."/>
            <person name="Worden A.Z."/>
            <person name="Zhang X."/>
            <person name="Grigoriev I.V."/>
            <person name="Allen A.E."/>
            <person name="Bidle K."/>
            <person name="Borodovsky M."/>
            <person name="Bowler C."/>
            <person name="Brownlee C."/>
            <person name="Cock J.M."/>
            <person name="Elias M."/>
            <person name="Gladyshev V.N."/>
            <person name="Groth M."/>
            <person name="Guda C."/>
            <person name="Hadaegh A."/>
            <person name="Iglesias-Rodriguez M.D."/>
            <person name="Jenkins J."/>
            <person name="Jones B.M."/>
            <person name="Lawson T."/>
            <person name="Leese F."/>
            <person name="Lindquist E."/>
            <person name="Lobanov A."/>
            <person name="Lomsadze A."/>
            <person name="Malik S.B."/>
            <person name="Marsh M.E."/>
            <person name="Mackinder L."/>
            <person name="Mock T."/>
            <person name="Mueller-Roeber B."/>
            <person name="Pagarete A."/>
            <person name="Parker M."/>
            <person name="Probert I."/>
            <person name="Quesneville H."/>
            <person name="Raines C."/>
            <person name="Rensing S.A."/>
            <person name="Riano-Pachon D.M."/>
            <person name="Richier S."/>
            <person name="Rokitta S."/>
            <person name="Shiraiwa Y."/>
            <person name="Soanes D.M."/>
            <person name="van der Giezen M."/>
            <person name="Wahlund T.M."/>
            <person name="Williams B."/>
            <person name="Wilson W."/>
            <person name="Wolfe G."/>
            <person name="Wurch L.L."/>
        </authorList>
    </citation>
    <scope>NUCLEOTIDE SEQUENCE</scope>
</reference>
<proteinExistence type="predicted"/>
<evidence type="ECO:0000313" key="3">
    <source>
        <dbReference type="EnsemblProtists" id="EOD31950"/>
    </source>
</evidence>
<dbReference type="PaxDb" id="2903-EOD31950"/>
<reference evidence="3" key="2">
    <citation type="submission" date="2024-10" db="UniProtKB">
        <authorList>
            <consortium name="EnsemblProtists"/>
        </authorList>
    </citation>
    <scope>IDENTIFICATION</scope>
</reference>
<dbReference type="KEGG" id="ehx:EMIHUDRAFT_468066"/>
<evidence type="ECO:0000256" key="2">
    <source>
        <dbReference type="SAM" id="Phobius"/>
    </source>
</evidence>
<dbReference type="AlphaFoldDB" id="A0A0D3K865"/>
<keyword evidence="4" id="KW-1185">Reference proteome</keyword>
<dbReference type="RefSeq" id="XP_005784379.1">
    <property type="nucleotide sequence ID" value="XM_005784322.1"/>
</dbReference>
<dbReference type="HOGENOM" id="CLU_1071321_0_0_1"/>
<evidence type="ECO:0000256" key="1">
    <source>
        <dbReference type="SAM" id="MobiDB-lite"/>
    </source>
</evidence>
<dbReference type="EnsemblProtists" id="EOD31950">
    <property type="protein sequence ID" value="EOD31950"/>
    <property type="gene ID" value="EMIHUDRAFT_468066"/>
</dbReference>